<gene>
    <name evidence="1" type="ORF">TWF730_000010</name>
</gene>
<evidence type="ECO:0008006" key="3">
    <source>
        <dbReference type="Google" id="ProtNLM"/>
    </source>
</evidence>
<keyword evidence="2" id="KW-1185">Reference proteome</keyword>
<accession>A0AAV9VLE0</accession>
<protein>
    <recommendedName>
        <fullName evidence="3">Fucose-specific lectin</fullName>
    </recommendedName>
</protein>
<dbReference type="EMBL" id="JAVHNS010000001">
    <property type="protein sequence ID" value="KAK6362552.1"/>
    <property type="molecule type" value="Genomic_DNA"/>
</dbReference>
<dbReference type="Proteomes" id="UP001373714">
    <property type="component" value="Unassembled WGS sequence"/>
</dbReference>
<evidence type="ECO:0000313" key="2">
    <source>
        <dbReference type="Proteomes" id="UP001373714"/>
    </source>
</evidence>
<reference evidence="1 2" key="1">
    <citation type="submission" date="2019-10" db="EMBL/GenBank/DDBJ databases">
        <authorList>
            <person name="Palmer J.M."/>
        </authorList>
    </citation>
    <scope>NUCLEOTIDE SEQUENCE [LARGE SCALE GENOMIC DNA]</scope>
    <source>
        <strain evidence="1 2">TWF730</strain>
    </source>
</reference>
<comment type="caution">
    <text evidence="1">The sequence shown here is derived from an EMBL/GenBank/DDBJ whole genome shotgun (WGS) entry which is preliminary data.</text>
</comment>
<evidence type="ECO:0000313" key="1">
    <source>
        <dbReference type="EMBL" id="KAK6362552.1"/>
    </source>
</evidence>
<dbReference type="AlphaFoldDB" id="A0AAV9VLE0"/>
<proteinExistence type="predicted"/>
<name>A0AAV9VLE0_9PEZI</name>
<organism evidence="1 2">
    <name type="scientific">Orbilia blumenaviensis</name>
    <dbReference type="NCBI Taxonomy" id="1796055"/>
    <lineage>
        <taxon>Eukaryota</taxon>
        <taxon>Fungi</taxon>
        <taxon>Dikarya</taxon>
        <taxon>Ascomycota</taxon>
        <taxon>Pezizomycotina</taxon>
        <taxon>Orbiliomycetes</taxon>
        <taxon>Orbiliales</taxon>
        <taxon>Orbiliaceae</taxon>
        <taxon>Orbilia</taxon>
    </lineage>
</organism>
<dbReference type="Gene3D" id="2.120.10.70">
    <property type="entry name" value="Fucose-specific lectin"/>
    <property type="match status" value="1"/>
</dbReference>
<sequence length="327" mass="34853">MAASYCNQPGYAVISGFTDPNDERQTPQILVFYNTANSNLAVQLWRGDKSSSKDDEDVFCAKSDDRVGFVSYLTDLAAAALSGTNVVVGFTEAAPADGCQSSVHKVSILSPVYQTLDDTDIKNTSISIASSNPLAVSNDDDDAWVYYLKTNSHNKLSIYEYSLGDSAAAPLGANPTLGSSLAAYWDGSTRWVIYQGSADGDNDYQLFEHDPGSDSDTKIAGTGGGGTNCRIAVAYDAGSQTTYLYFTTENGDIFRSIKDGKTNRWKSSATQISDDAKSKVANGSQLAAIYSGGVVHLFFANKAGSFKGHVVDTLSQKAERRDTGISS</sequence>
<dbReference type="SUPFAM" id="SSF89372">
    <property type="entry name" value="Fucose-specific lectin"/>
    <property type="match status" value="1"/>
</dbReference>